<comment type="similarity">
    <text evidence="2">Belongs to the bacterial solute-binding protein 2 family.</text>
</comment>
<evidence type="ECO:0000313" key="6">
    <source>
        <dbReference type="Proteomes" id="UP001304769"/>
    </source>
</evidence>
<dbReference type="PANTHER" id="PTHR30036:SF7">
    <property type="entry name" value="ABC TRANSPORTER PERIPLASMIC-BINDING PROTEIN YPHF"/>
    <property type="match status" value="1"/>
</dbReference>
<comment type="caution">
    <text evidence="5">The sequence shown here is derived from an EMBL/GenBank/DDBJ whole genome shotgun (WGS) entry which is preliminary data.</text>
</comment>
<dbReference type="InterPro" id="IPR050555">
    <property type="entry name" value="Bact_Solute-Bind_Prot2"/>
</dbReference>
<dbReference type="Gene3D" id="3.40.50.2300">
    <property type="match status" value="2"/>
</dbReference>
<feature type="signal peptide" evidence="3">
    <location>
        <begin position="1"/>
        <end position="27"/>
    </location>
</feature>
<name>A0ABU5TAP6_9MICC</name>
<dbReference type="PANTHER" id="PTHR30036">
    <property type="entry name" value="D-XYLOSE-BINDING PERIPLASMIC PROTEIN"/>
    <property type="match status" value="1"/>
</dbReference>
<feature type="chain" id="PRO_5045726138" evidence="3">
    <location>
        <begin position="28"/>
        <end position="344"/>
    </location>
</feature>
<dbReference type="SUPFAM" id="SSF53822">
    <property type="entry name" value="Periplasmic binding protein-like I"/>
    <property type="match status" value="1"/>
</dbReference>
<dbReference type="PROSITE" id="PS51257">
    <property type="entry name" value="PROKAR_LIPOPROTEIN"/>
    <property type="match status" value="1"/>
</dbReference>
<gene>
    <name evidence="5" type="ORF">SPF06_18735</name>
</gene>
<keyword evidence="6" id="KW-1185">Reference proteome</keyword>
<evidence type="ECO:0000313" key="5">
    <source>
        <dbReference type="EMBL" id="MEA5456765.1"/>
    </source>
</evidence>
<keyword evidence="3" id="KW-0732">Signal</keyword>
<evidence type="ECO:0000256" key="1">
    <source>
        <dbReference type="ARBA" id="ARBA00004196"/>
    </source>
</evidence>
<dbReference type="InterPro" id="IPR028082">
    <property type="entry name" value="Peripla_BP_I"/>
</dbReference>
<feature type="domain" description="Periplasmic binding protein" evidence="4">
    <location>
        <begin position="67"/>
        <end position="309"/>
    </location>
</feature>
<organism evidence="5 6">
    <name type="scientific">Sinomonas terricola</name>
    <dbReference type="NCBI Taxonomy" id="3110330"/>
    <lineage>
        <taxon>Bacteria</taxon>
        <taxon>Bacillati</taxon>
        <taxon>Actinomycetota</taxon>
        <taxon>Actinomycetes</taxon>
        <taxon>Micrococcales</taxon>
        <taxon>Micrococcaceae</taxon>
        <taxon>Sinomonas</taxon>
    </lineage>
</organism>
<protein>
    <submittedName>
        <fullName evidence="5">Substrate-binding domain-containing protein</fullName>
    </submittedName>
</protein>
<dbReference type="Proteomes" id="UP001304769">
    <property type="component" value="Unassembled WGS sequence"/>
</dbReference>
<comment type="subcellular location">
    <subcellularLocation>
        <location evidence="1">Cell envelope</location>
    </subcellularLocation>
</comment>
<evidence type="ECO:0000256" key="2">
    <source>
        <dbReference type="ARBA" id="ARBA00007639"/>
    </source>
</evidence>
<evidence type="ECO:0000256" key="3">
    <source>
        <dbReference type="SAM" id="SignalP"/>
    </source>
</evidence>
<evidence type="ECO:0000259" key="4">
    <source>
        <dbReference type="Pfam" id="PF13407"/>
    </source>
</evidence>
<dbReference type="Pfam" id="PF13407">
    <property type="entry name" value="Peripla_BP_4"/>
    <property type="match status" value="1"/>
</dbReference>
<accession>A0ABU5TAP6</accession>
<reference evidence="5 6" key="1">
    <citation type="submission" date="2023-12" db="EMBL/GenBank/DDBJ databases">
        <title>Sinomonas terricola sp. nov, isolated from litchi orchard soil in Guangdong, PR China.</title>
        <authorList>
            <person name="Jiaxin W."/>
            <person name="Yang Z."/>
            <person name="Honghui Z."/>
        </authorList>
    </citation>
    <scope>NUCLEOTIDE SEQUENCE [LARGE SCALE GENOMIC DNA]</scope>
    <source>
        <strain evidence="5 6">JGH33</strain>
    </source>
</reference>
<dbReference type="RefSeq" id="WP_323280666.1">
    <property type="nucleotide sequence ID" value="NZ_JAYGGQ010000017.1"/>
</dbReference>
<dbReference type="EMBL" id="JAYGGQ010000017">
    <property type="protein sequence ID" value="MEA5456765.1"/>
    <property type="molecule type" value="Genomic_DNA"/>
</dbReference>
<sequence>MSASTRRPGSGRRRLAILAATASLALAAAGCSAGSSSSSSSGGLADGFGSRGQNRTMDFFLYYDPATEPTFAQISKGAEDAAKLANVHLNEQNAGGQVANYVQLIQTAIANKPDAMFVMFQDPSWNDVVCKAHDAGIKVYAYGIPATGDTAKCVSAFVGQDFTVVGKIIGEKLLQSVSLKPGDKVLCPAEMPTASYAVQRGAGVNEALKSVGVQCIPLETTGADEQALNAMNTWLGANRDVKAIVPLGGTPNRNSVAAEDAVGVKAPIIGFDTSPQVIDGIKSGRIIATADQQPYIEGFQSVTQAALNLDFGLSASDINSGGNALIDKSNVANLEAKELQGVRW</sequence>
<proteinExistence type="inferred from homology"/>
<dbReference type="InterPro" id="IPR025997">
    <property type="entry name" value="SBP_2_dom"/>
</dbReference>